<evidence type="ECO:0000313" key="2">
    <source>
        <dbReference type="Proteomes" id="UP000634136"/>
    </source>
</evidence>
<dbReference type="AlphaFoldDB" id="A0A834W1F5"/>
<gene>
    <name evidence="1" type="ORF">G2W53_037696</name>
</gene>
<sequence length="21" mass="2398">MARQNHDANTATCKFLSTTMR</sequence>
<reference evidence="1" key="1">
    <citation type="submission" date="2020-09" db="EMBL/GenBank/DDBJ databases">
        <title>Genome-Enabled Discovery of Anthraquinone Biosynthesis in Senna tora.</title>
        <authorList>
            <person name="Kang S.-H."/>
            <person name="Pandey R.P."/>
            <person name="Lee C.-M."/>
            <person name="Sim J.-S."/>
            <person name="Jeong J.-T."/>
            <person name="Choi B.-S."/>
            <person name="Jung M."/>
            <person name="Ginzburg D."/>
            <person name="Zhao K."/>
            <person name="Won S.Y."/>
            <person name="Oh T.-J."/>
            <person name="Yu Y."/>
            <person name="Kim N.-H."/>
            <person name="Lee O.R."/>
            <person name="Lee T.-H."/>
            <person name="Bashyal P."/>
            <person name="Kim T.-S."/>
            <person name="Lee W.-H."/>
            <person name="Kawkins C."/>
            <person name="Kim C.-K."/>
            <person name="Kim J.S."/>
            <person name="Ahn B.O."/>
            <person name="Rhee S.Y."/>
            <person name="Sohng J.K."/>
        </authorList>
    </citation>
    <scope>NUCLEOTIDE SEQUENCE</scope>
    <source>
        <tissue evidence="1">Leaf</tissue>
    </source>
</reference>
<organism evidence="1 2">
    <name type="scientific">Senna tora</name>
    <dbReference type="NCBI Taxonomy" id="362788"/>
    <lineage>
        <taxon>Eukaryota</taxon>
        <taxon>Viridiplantae</taxon>
        <taxon>Streptophyta</taxon>
        <taxon>Embryophyta</taxon>
        <taxon>Tracheophyta</taxon>
        <taxon>Spermatophyta</taxon>
        <taxon>Magnoliopsida</taxon>
        <taxon>eudicotyledons</taxon>
        <taxon>Gunneridae</taxon>
        <taxon>Pentapetalae</taxon>
        <taxon>rosids</taxon>
        <taxon>fabids</taxon>
        <taxon>Fabales</taxon>
        <taxon>Fabaceae</taxon>
        <taxon>Caesalpinioideae</taxon>
        <taxon>Cassia clade</taxon>
        <taxon>Senna</taxon>
    </lineage>
</organism>
<evidence type="ECO:0000313" key="1">
    <source>
        <dbReference type="EMBL" id="KAF7805535.1"/>
    </source>
</evidence>
<dbReference type="Proteomes" id="UP000634136">
    <property type="component" value="Unassembled WGS sequence"/>
</dbReference>
<comment type="caution">
    <text evidence="1">The sequence shown here is derived from an EMBL/GenBank/DDBJ whole genome shotgun (WGS) entry which is preliminary data.</text>
</comment>
<protein>
    <submittedName>
        <fullName evidence="1">Uncharacterized protein</fullName>
    </submittedName>
</protein>
<keyword evidence="2" id="KW-1185">Reference proteome</keyword>
<proteinExistence type="predicted"/>
<dbReference type="EMBL" id="JAAIUW010000012">
    <property type="protein sequence ID" value="KAF7805535.1"/>
    <property type="molecule type" value="Genomic_DNA"/>
</dbReference>
<name>A0A834W1F5_9FABA</name>
<accession>A0A834W1F5</accession>